<dbReference type="InterPro" id="IPR050072">
    <property type="entry name" value="Peptidase_M20A"/>
</dbReference>
<dbReference type="CDD" id="cd08659">
    <property type="entry name" value="M20_ArgE_DapE-like"/>
    <property type="match status" value="1"/>
</dbReference>
<protein>
    <recommendedName>
        <fullName evidence="6">Probable succinyl-diaminopimelate desuccinylase</fullName>
        <ecNumber evidence="5">3.5.1.18</ecNumber>
    </recommendedName>
</protein>
<keyword evidence="9" id="KW-0862">Zinc</keyword>
<dbReference type="Gene3D" id="3.30.70.360">
    <property type="match status" value="1"/>
</dbReference>
<keyword evidence="10" id="KW-0170">Cobalt</keyword>
<dbReference type="NCBIfam" id="TIGR01910">
    <property type="entry name" value="DapE-ArgE"/>
    <property type="match status" value="1"/>
</dbReference>
<evidence type="ECO:0000256" key="10">
    <source>
        <dbReference type="ARBA" id="ARBA00023285"/>
    </source>
</evidence>
<dbReference type="GO" id="GO:0046872">
    <property type="term" value="F:metal ion binding"/>
    <property type="evidence" value="ECO:0007669"/>
    <property type="project" value="UniProtKB-KW"/>
</dbReference>
<evidence type="ECO:0000256" key="2">
    <source>
        <dbReference type="ARBA" id="ARBA00001947"/>
    </source>
</evidence>
<comment type="pathway">
    <text evidence="3">Amino-acid biosynthesis; L-lysine biosynthesis via DAP pathway; LL-2,6-diaminopimelate from (S)-tetrahydrodipicolinate (succinylase route): step 3/3.</text>
</comment>
<dbReference type="InterPro" id="IPR001261">
    <property type="entry name" value="ArgE/DapE_CS"/>
</dbReference>
<dbReference type="EMBL" id="FQXR01000002">
    <property type="protein sequence ID" value="SHH46641.1"/>
    <property type="molecule type" value="Genomic_DNA"/>
</dbReference>
<dbReference type="Pfam" id="PF01546">
    <property type="entry name" value="Peptidase_M20"/>
    <property type="match status" value="1"/>
</dbReference>
<evidence type="ECO:0000256" key="1">
    <source>
        <dbReference type="ARBA" id="ARBA00001941"/>
    </source>
</evidence>
<accession>A0A1M5T7B6</accession>
<evidence type="ECO:0000256" key="7">
    <source>
        <dbReference type="ARBA" id="ARBA00022723"/>
    </source>
</evidence>
<dbReference type="InterPro" id="IPR011650">
    <property type="entry name" value="Peptidase_M20_dimer"/>
</dbReference>
<evidence type="ECO:0000256" key="5">
    <source>
        <dbReference type="ARBA" id="ARBA00011921"/>
    </source>
</evidence>
<dbReference type="STRING" id="1123281.SAMN02745180_00392"/>
<dbReference type="PROSITE" id="PS00759">
    <property type="entry name" value="ARGE_DAPE_CPG2_2"/>
    <property type="match status" value="1"/>
</dbReference>
<evidence type="ECO:0000313" key="14">
    <source>
        <dbReference type="Proteomes" id="UP000184389"/>
    </source>
</evidence>
<comment type="cofactor">
    <cofactor evidence="1">
        <name>Co(2+)</name>
        <dbReference type="ChEBI" id="CHEBI:48828"/>
    </cofactor>
</comment>
<dbReference type="Pfam" id="PF07687">
    <property type="entry name" value="M20_dimer"/>
    <property type="match status" value="1"/>
</dbReference>
<evidence type="ECO:0000256" key="3">
    <source>
        <dbReference type="ARBA" id="ARBA00005130"/>
    </source>
</evidence>
<reference evidence="13 14" key="1">
    <citation type="submission" date="2016-11" db="EMBL/GenBank/DDBJ databases">
        <authorList>
            <person name="Jaros S."/>
            <person name="Januszkiewicz K."/>
            <person name="Wedrychowicz H."/>
        </authorList>
    </citation>
    <scope>NUCLEOTIDE SEQUENCE [LARGE SCALE GENOMIC DNA]</scope>
    <source>
        <strain evidence="13 14">DSM 13106</strain>
    </source>
</reference>
<evidence type="ECO:0000313" key="13">
    <source>
        <dbReference type="EMBL" id="SHH46641.1"/>
    </source>
</evidence>
<gene>
    <name evidence="13" type="ORF">SAMN02745180_00392</name>
</gene>
<dbReference type="PANTHER" id="PTHR43808:SF32">
    <property type="entry name" value="ARGE_DAPE-RELATED DEACYLASE"/>
    <property type="match status" value="1"/>
</dbReference>
<evidence type="ECO:0000256" key="11">
    <source>
        <dbReference type="ARBA" id="ARBA00051301"/>
    </source>
</evidence>
<dbReference type="PANTHER" id="PTHR43808">
    <property type="entry name" value="ACETYLORNITHINE DEACETYLASE"/>
    <property type="match status" value="1"/>
</dbReference>
<proteinExistence type="inferred from homology"/>
<dbReference type="InterPro" id="IPR036264">
    <property type="entry name" value="Bact_exopeptidase_dim_dom"/>
</dbReference>
<comment type="similarity">
    <text evidence="4">Belongs to the peptidase M20A family.</text>
</comment>
<evidence type="ECO:0000256" key="4">
    <source>
        <dbReference type="ARBA" id="ARBA00006247"/>
    </source>
</evidence>
<dbReference type="PROSITE" id="PS00758">
    <property type="entry name" value="ARGE_DAPE_CPG2_1"/>
    <property type="match status" value="1"/>
</dbReference>
<name>A0A1M5T7B6_9FIRM</name>
<keyword evidence="8" id="KW-0378">Hydrolase</keyword>
<comment type="cofactor">
    <cofactor evidence="2">
        <name>Zn(2+)</name>
        <dbReference type="ChEBI" id="CHEBI:29105"/>
    </cofactor>
</comment>
<feature type="domain" description="Peptidase M20 dimerisation" evidence="12">
    <location>
        <begin position="182"/>
        <end position="275"/>
    </location>
</feature>
<organism evidence="13 14">
    <name type="scientific">Sporanaerobacter acetigenes DSM 13106</name>
    <dbReference type="NCBI Taxonomy" id="1123281"/>
    <lineage>
        <taxon>Bacteria</taxon>
        <taxon>Bacillati</taxon>
        <taxon>Bacillota</taxon>
        <taxon>Tissierellia</taxon>
        <taxon>Tissierellales</taxon>
        <taxon>Sporanaerobacteraceae</taxon>
        <taxon>Sporanaerobacter</taxon>
    </lineage>
</organism>
<evidence type="ECO:0000259" key="12">
    <source>
        <dbReference type="Pfam" id="PF07687"/>
    </source>
</evidence>
<dbReference type="GO" id="GO:0009089">
    <property type="term" value="P:lysine biosynthetic process via diaminopimelate"/>
    <property type="evidence" value="ECO:0007669"/>
    <property type="project" value="UniProtKB-UniPathway"/>
</dbReference>
<dbReference type="UniPathway" id="UPA00034">
    <property type="reaction ID" value="UER00021"/>
</dbReference>
<dbReference type="GO" id="GO:0009014">
    <property type="term" value="F:succinyl-diaminopimelate desuccinylase activity"/>
    <property type="evidence" value="ECO:0007669"/>
    <property type="project" value="UniProtKB-EC"/>
</dbReference>
<sequence>MIILKGEFNLEERTENILRKLINTNTTNPPGNEIDAIRTILSFFPKEVDYEIIDHGDNRGSLLMEIKGKDEEKIGFIGHLDTVPVSDKSSWIYPPFDGVIEEGYMYGRGTSDMKGGVTAMILTALYFIENNITPPHTLKFVFTADEESGGIGVQALRNKGLLEDIAKVFIAEPSDEKIGICEKGALWLNIYVKGKSAHGSKPELGINAIEKLYEYINRLKDIIDLDESHSLLGEPSFAITLIHGGVKTNIIPEEANASVDIRTIPGFDHDEILRKAFSIGKSMEEENIGMSMEIQVENNRPPLTMDEEDVFIKDIIKTYEKLFYPVEFKGINFYTDASQLIPFHNIPFVILGPGEENMCHQRNERIKIESIIRMTKFYISYITNS</sequence>
<dbReference type="InterPro" id="IPR010182">
    <property type="entry name" value="ArgE/DapE"/>
</dbReference>
<comment type="catalytic activity">
    <reaction evidence="11">
        <text>N-succinyl-(2S,6S)-2,6-diaminopimelate + H2O = (2S,6S)-2,6-diaminopimelate + succinate</text>
        <dbReference type="Rhea" id="RHEA:22608"/>
        <dbReference type="ChEBI" id="CHEBI:15377"/>
        <dbReference type="ChEBI" id="CHEBI:30031"/>
        <dbReference type="ChEBI" id="CHEBI:57609"/>
        <dbReference type="ChEBI" id="CHEBI:58087"/>
        <dbReference type="EC" id="3.5.1.18"/>
    </reaction>
</comment>
<dbReference type="AlphaFoldDB" id="A0A1M5T7B6"/>
<evidence type="ECO:0000256" key="8">
    <source>
        <dbReference type="ARBA" id="ARBA00022801"/>
    </source>
</evidence>
<keyword evidence="7" id="KW-0479">Metal-binding</keyword>
<dbReference type="SUPFAM" id="SSF55031">
    <property type="entry name" value="Bacterial exopeptidase dimerisation domain"/>
    <property type="match status" value="1"/>
</dbReference>
<dbReference type="EC" id="3.5.1.18" evidence="5"/>
<keyword evidence="14" id="KW-1185">Reference proteome</keyword>
<evidence type="ECO:0000256" key="6">
    <source>
        <dbReference type="ARBA" id="ARBA00016853"/>
    </source>
</evidence>
<dbReference type="Gene3D" id="3.40.630.10">
    <property type="entry name" value="Zn peptidases"/>
    <property type="match status" value="2"/>
</dbReference>
<dbReference type="InterPro" id="IPR002933">
    <property type="entry name" value="Peptidase_M20"/>
</dbReference>
<dbReference type="Proteomes" id="UP000184389">
    <property type="component" value="Unassembled WGS sequence"/>
</dbReference>
<dbReference type="SUPFAM" id="SSF53187">
    <property type="entry name" value="Zn-dependent exopeptidases"/>
    <property type="match status" value="1"/>
</dbReference>
<evidence type="ECO:0000256" key="9">
    <source>
        <dbReference type="ARBA" id="ARBA00022833"/>
    </source>
</evidence>